<dbReference type="GO" id="GO:0055130">
    <property type="term" value="P:D-alanine catabolic process"/>
    <property type="evidence" value="ECO:0007669"/>
    <property type="project" value="TreeGrafter"/>
</dbReference>
<evidence type="ECO:0000256" key="1">
    <source>
        <dbReference type="ARBA" id="ARBA00009410"/>
    </source>
</evidence>
<dbReference type="SUPFAM" id="SSF54373">
    <property type="entry name" value="FAD-linked reductases, C-terminal domain"/>
    <property type="match status" value="1"/>
</dbReference>
<comment type="similarity">
    <text evidence="1">Belongs to the DadA oxidoreductase family.</text>
</comment>
<accession>A0AAW9Q6P6</accession>
<dbReference type="GO" id="GO:0008718">
    <property type="term" value="F:D-amino-acid dehydrogenase activity"/>
    <property type="evidence" value="ECO:0007669"/>
    <property type="project" value="TreeGrafter"/>
</dbReference>
<dbReference type="PANTHER" id="PTHR13847">
    <property type="entry name" value="SARCOSINE DEHYDROGENASE-RELATED"/>
    <property type="match status" value="1"/>
</dbReference>
<feature type="domain" description="FAD dependent oxidoreductase" evidence="3">
    <location>
        <begin position="14"/>
        <end position="412"/>
    </location>
</feature>
<dbReference type="Proteomes" id="UP001336250">
    <property type="component" value="Unassembled WGS sequence"/>
</dbReference>
<dbReference type="RefSeq" id="WP_332289704.1">
    <property type="nucleotide sequence ID" value="NZ_JAZIBG010000028.1"/>
</dbReference>
<keyword evidence="2" id="KW-0560">Oxidoreductase</keyword>
<dbReference type="InterPro" id="IPR006076">
    <property type="entry name" value="FAD-dep_OxRdtase"/>
</dbReference>
<dbReference type="Gene3D" id="3.50.50.60">
    <property type="entry name" value="FAD/NAD(P)-binding domain"/>
    <property type="match status" value="2"/>
</dbReference>
<name>A0AAW9Q6P6_9BURK</name>
<dbReference type="InterPro" id="IPR036188">
    <property type="entry name" value="FAD/NAD-bd_sf"/>
</dbReference>
<proteinExistence type="inferred from homology"/>
<gene>
    <name evidence="4" type="ORF">V4F39_12185</name>
</gene>
<dbReference type="SUPFAM" id="SSF51905">
    <property type="entry name" value="FAD/NAD(P)-binding domain"/>
    <property type="match status" value="1"/>
</dbReference>
<evidence type="ECO:0000256" key="2">
    <source>
        <dbReference type="ARBA" id="ARBA00023002"/>
    </source>
</evidence>
<dbReference type="AlphaFoldDB" id="A0AAW9Q6P6"/>
<keyword evidence="5" id="KW-1185">Reference proteome</keyword>
<reference evidence="4 5" key="1">
    <citation type="submission" date="2024-02" db="EMBL/GenBank/DDBJ databases">
        <title>Genome sequence of Aquincola sp. MAHUQ-54.</title>
        <authorList>
            <person name="Huq M.A."/>
        </authorList>
    </citation>
    <scope>NUCLEOTIDE SEQUENCE [LARGE SCALE GENOMIC DNA]</scope>
    <source>
        <strain evidence="4 5">MAHUQ-54</strain>
    </source>
</reference>
<sequence length="429" mass="45575">MHASPAAPAPHRRACVIGAGIVGAATAQALAERGWQVTLVDAHGHPGQGESLGNGAQLSYSYVEPLATPDALRALPRWLLSADSPLRWHPQPRWSHVRWLADFITACRWRTVRSTSESLLSLAAESRRTLHRWLAAVPGGAAETLHARPGKLVIYRKPEARAAVQRQLAWQRDWGCEQSLVEAAECRRLEPALAATGGGPIGFGVWTPSEEVIDAARLAALLARSSGATLRLGQPVQALLRDAGGRVCGARLATGETLEADTVVLAAGPGTVALMRPLGGQPPIEPIKGYSVTLPIVDAAAAPRASITDNGRKLVHARLGDTLRVAGFAELRGMNRAMDHRRIEALCQAVRETFPGACRFDDPQPWTGLRPATPSGRPQVGPTRWPGLWLNAGHGALGLTLSCGSATLLADLMDGRQPALPSRPFAVTA</sequence>
<dbReference type="Pfam" id="PF01266">
    <property type="entry name" value="DAO"/>
    <property type="match status" value="1"/>
</dbReference>
<organism evidence="4 5">
    <name type="scientific">Aquincola agrisoli</name>
    <dbReference type="NCBI Taxonomy" id="3119538"/>
    <lineage>
        <taxon>Bacteria</taxon>
        <taxon>Pseudomonadati</taxon>
        <taxon>Pseudomonadota</taxon>
        <taxon>Betaproteobacteria</taxon>
        <taxon>Burkholderiales</taxon>
        <taxon>Sphaerotilaceae</taxon>
        <taxon>Aquincola</taxon>
    </lineage>
</organism>
<dbReference type="PANTHER" id="PTHR13847:SF280">
    <property type="entry name" value="D-AMINO ACID DEHYDROGENASE"/>
    <property type="match status" value="1"/>
</dbReference>
<dbReference type="GO" id="GO:0005737">
    <property type="term" value="C:cytoplasm"/>
    <property type="evidence" value="ECO:0007669"/>
    <property type="project" value="TreeGrafter"/>
</dbReference>
<dbReference type="Gene3D" id="3.30.9.10">
    <property type="entry name" value="D-Amino Acid Oxidase, subunit A, domain 2"/>
    <property type="match status" value="1"/>
</dbReference>
<dbReference type="EMBL" id="JAZIBG010000028">
    <property type="protein sequence ID" value="MEF7614671.1"/>
    <property type="molecule type" value="Genomic_DNA"/>
</dbReference>
<protein>
    <submittedName>
        <fullName evidence="4">FAD-dependent oxidoreductase</fullName>
    </submittedName>
</protein>
<evidence type="ECO:0000313" key="4">
    <source>
        <dbReference type="EMBL" id="MEF7614671.1"/>
    </source>
</evidence>
<comment type="caution">
    <text evidence="4">The sequence shown here is derived from an EMBL/GenBank/DDBJ whole genome shotgun (WGS) entry which is preliminary data.</text>
</comment>
<evidence type="ECO:0000313" key="5">
    <source>
        <dbReference type="Proteomes" id="UP001336250"/>
    </source>
</evidence>
<dbReference type="GO" id="GO:0005886">
    <property type="term" value="C:plasma membrane"/>
    <property type="evidence" value="ECO:0007669"/>
    <property type="project" value="TreeGrafter"/>
</dbReference>
<evidence type="ECO:0000259" key="3">
    <source>
        <dbReference type="Pfam" id="PF01266"/>
    </source>
</evidence>